<evidence type="ECO:0000256" key="4">
    <source>
        <dbReference type="ARBA" id="ARBA00023212"/>
    </source>
</evidence>
<protein>
    <submittedName>
        <fullName evidence="10">Protein fuzzy homolog</fullName>
    </submittedName>
</protein>
<dbReference type="GeneID" id="103002765"/>
<dbReference type="Pfam" id="PF19038">
    <property type="entry name" value="Fuz_longin_3"/>
    <property type="match status" value="1"/>
</dbReference>
<evidence type="ECO:0000259" key="8">
    <source>
        <dbReference type="Pfam" id="PF19038"/>
    </source>
</evidence>
<evidence type="ECO:0000313" key="10">
    <source>
        <dbReference type="RefSeq" id="XP_057390121.1"/>
    </source>
</evidence>
<proteinExistence type="inferred from homology"/>
<feature type="domain" description="FUZ/MON1/HPS1 third Longin" evidence="8">
    <location>
        <begin position="298"/>
        <end position="418"/>
    </location>
</feature>
<evidence type="ECO:0000313" key="9">
    <source>
        <dbReference type="Proteomes" id="UP001652580"/>
    </source>
</evidence>
<evidence type="ECO:0000259" key="7">
    <source>
        <dbReference type="Pfam" id="PF19037"/>
    </source>
</evidence>
<organism evidence="9 10">
    <name type="scientific">Balaenoptera acutorostrata</name>
    <name type="common">Common minke whale</name>
    <name type="synonym">Balaena rostrata</name>
    <dbReference type="NCBI Taxonomy" id="9767"/>
    <lineage>
        <taxon>Eukaryota</taxon>
        <taxon>Metazoa</taxon>
        <taxon>Chordata</taxon>
        <taxon>Craniata</taxon>
        <taxon>Vertebrata</taxon>
        <taxon>Euteleostomi</taxon>
        <taxon>Mammalia</taxon>
        <taxon>Eutheria</taxon>
        <taxon>Laurasiatheria</taxon>
        <taxon>Artiodactyla</taxon>
        <taxon>Whippomorpha</taxon>
        <taxon>Cetacea</taxon>
        <taxon>Mysticeti</taxon>
        <taxon>Balaenopteridae</taxon>
        <taxon>Balaenoptera</taxon>
    </lineage>
</organism>
<feature type="domain" description="FUZ/MON1/HPS1 first Longin" evidence="6">
    <location>
        <begin position="37"/>
        <end position="139"/>
    </location>
</feature>
<dbReference type="InterPro" id="IPR043972">
    <property type="entry name" value="FUZ/MON1/HPS1_longin_1"/>
</dbReference>
<sequence>MKKAGIQSSSSQLPISPSVGFGPQPDLVSSRGGAPARQQLPFSVIGSLNGVHMFGQNLEVQLSSAKTEDTTVVWKSFHDSITLIVLSSEEGSSELRLERLLQMVFGAMVLLVGLEELTNIRNVERLKKELRASYRLIDSFLGDSELIGDLTQCVDCVVPPEGSLLQEALSGFAEAAGTAFVSLVVSGRVVAATESWWRLGMPEAVLLPWLVGSLSPQAARDYPVYLPHGSPTVPHRLLTLTLLPGLELCLLCGPRPPLSQLDAQLLERWWQPLLDPLRACLPLGSRALPAGFPLHTDILGLLLLHLELKRCLFTVEPSGDKEPSSEQRRRLFRSFYTLVTATHFAPEPGQPEEKAEEVVHRAQVPRACYLVLGAEEPGTGWRLVALQLGPRRLLLLLSAQSPTHGLRGLATHTLHALTPLL</sequence>
<name>A0ABM3SJV2_BALAC</name>
<accession>A0ABM3SJV2</accession>
<evidence type="ECO:0000256" key="2">
    <source>
        <dbReference type="ARBA" id="ARBA00008550"/>
    </source>
</evidence>
<feature type="domain" description="FUZ/MON1/HPS1 second Longin" evidence="7">
    <location>
        <begin position="177"/>
        <end position="271"/>
    </location>
</feature>
<dbReference type="Pfam" id="PF19036">
    <property type="entry name" value="Fuz_longin_1"/>
    <property type="match status" value="1"/>
</dbReference>
<evidence type="ECO:0000256" key="5">
    <source>
        <dbReference type="SAM" id="MobiDB-lite"/>
    </source>
</evidence>
<keyword evidence="3" id="KW-0963">Cytoplasm</keyword>
<feature type="compositionally biased region" description="Low complexity" evidence="5">
    <location>
        <begin position="1"/>
        <end position="18"/>
    </location>
</feature>
<feature type="region of interest" description="Disordered" evidence="5">
    <location>
        <begin position="1"/>
        <end position="34"/>
    </location>
</feature>
<evidence type="ECO:0000259" key="6">
    <source>
        <dbReference type="Pfam" id="PF19036"/>
    </source>
</evidence>
<evidence type="ECO:0000256" key="3">
    <source>
        <dbReference type="ARBA" id="ARBA00022490"/>
    </source>
</evidence>
<dbReference type="Proteomes" id="UP001652580">
    <property type="component" value="Chromosome 19"/>
</dbReference>
<dbReference type="Pfam" id="PF19037">
    <property type="entry name" value="Fuz_longin_2"/>
    <property type="match status" value="1"/>
</dbReference>
<comment type="similarity">
    <text evidence="2">Belongs to the fuzzy family.</text>
</comment>
<dbReference type="PANTHER" id="PTHR13559:SF1">
    <property type="entry name" value="PROTEIN FUZZY HOMOLOG"/>
    <property type="match status" value="1"/>
</dbReference>
<dbReference type="InterPro" id="IPR043971">
    <property type="entry name" value="FUZ/MON1/HPS1_longin_2"/>
</dbReference>
<evidence type="ECO:0000256" key="1">
    <source>
        <dbReference type="ARBA" id="ARBA00004245"/>
    </source>
</evidence>
<dbReference type="RefSeq" id="XP_057390121.1">
    <property type="nucleotide sequence ID" value="XM_057534138.1"/>
</dbReference>
<keyword evidence="9" id="KW-1185">Reference proteome</keyword>
<dbReference type="InterPro" id="IPR026069">
    <property type="entry name" value="Fuzzy"/>
</dbReference>
<comment type="subcellular location">
    <subcellularLocation>
        <location evidence="1">Cytoplasm</location>
        <location evidence="1">Cytoskeleton</location>
    </subcellularLocation>
</comment>
<reference evidence="10" key="1">
    <citation type="submission" date="2025-08" db="UniProtKB">
        <authorList>
            <consortium name="RefSeq"/>
        </authorList>
    </citation>
    <scope>IDENTIFICATION</scope>
</reference>
<keyword evidence="4" id="KW-0206">Cytoskeleton</keyword>
<gene>
    <name evidence="10" type="primary">FUZ</name>
</gene>
<dbReference type="PANTHER" id="PTHR13559">
    <property type="entry name" value="INTRACELLULAR TRAFFIC PROTEIN-RELATED"/>
    <property type="match status" value="1"/>
</dbReference>
<dbReference type="InterPro" id="IPR043970">
    <property type="entry name" value="FUZ/MON1/HPS1_longin_3"/>
</dbReference>